<protein>
    <recommendedName>
        <fullName evidence="4">Fatty-acid and retinol-binding protein 1</fullName>
    </recommendedName>
</protein>
<keyword evidence="3" id="KW-1185">Reference proteome</keyword>
<sequence length="171" mass="19293">MNTVLTCIVLFLLVPHSFGSFHSFSRRQQITGTCVFLIPYFSFLYLPVESVPPPELAAIIKDKIRKGEVLLETLNELLIKIESNLRKGKEVDKATLDKVMEIKESFKKLQVDPGDLPKDLLEKFKEKTLEAFKLILQGYGLDTLVPAIEKLKESKLLEDTIRKGAGSKGTE</sequence>
<dbReference type="EMBL" id="KK116419">
    <property type="protein sequence ID" value="KFM67741.1"/>
    <property type="molecule type" value="Genomic_DNA"/>
</dbReference>
<evidence type="ECO:0000256" key="1">
    <source>
        <dbReference type="SAM" id="SignalP"/>
    </source>
</evidence>
<evidence type="ECO:0008006" key="4">
    <source>
        <dbReference type="Google" id="ProtNLM"/>
    </source>
</evidence>
<evidence type="ECO:0000313" key="3">
    <source>
        <dbReference type="Proteomes" id="UP000054359"/>
    </source>
</evidence>
<dbReference type="AlphaFoldDB" id="A0A087TRK2"/>
<feature type="chain" id="PRO_5001829874" description="Fatty-acid and retinol-binding protein 1" evidence="1">
    <location>
        <begin position="20"/>
        <end position="171"/>
    </location>
</feature>
<gene>
    <name evidence="2" type="ORF">X975_13450</name>
</gene>
<organism evidence="2 3">
    <name type="scientific">Stegodyphus mimosarum</name>
    <name type="common">African social velvet spider</name>
    <dbReference type="NCBI Taxonomy" id="407821"/>
    <lineage>
        <taxon>Eukaryota</taxon>
        <taxon>Metazoa</taxon>
        <taxon>Ecdysozoa</taxon>
        <taxon>Arthropoda</taxon>
        <taxon>Chelicerata</taxon>
        <taxon>Arachnida</taxon>
        <taxon>Araneae</taxon>
        <taxon>Araneomorphae</taxon>
        <taxon>Entelegynae</taxon>
        <taxon>Eresoidea</taxon>
        <taxon>Eresidae</taxon>
        <taxon>Stegodyphus</taxon>
    </lineage>
</organism>
<feature type="signal peptide" evidence="1">
    <location>
        <begin position="1"/>
        <end position="19"/>
    </location>
</feature>
<name>A0A087TRK2_STEMI</name>
<dbReference type="OrthoDB" id="6428394at2759"/>
<feature type="non-terminal residue" evidence="2">
    <location>
        <position position="171"/>
    </location>
</feature>
<evidence type="ECO:0000313" key="2">
    <source>
        <dbReference type="EMBL" id="KFM67741.1"/>
    </source>
</evidence>
<keyword evidence="1" id="KW-0732">Signal</keyword>
<dbReference type="Proteomes" id="UP000054359">
    <property type="component" value="Unassembled WGS sequence"/>
</dbReference>
<accession>A0A087TRK2</accession>
<proteinExistence type="predicted"/>
<reference evidence="2 3" key="1">
    <citation type="submission" date="2013-11" db="EMBL/GenBank/DDBJ databases">
        <title>Genome sequencing of Stegodyphus mimosarum.</title>
        <authorList>
            <person name="Bechsgaard J."/>
        </authorList>
    </citation>
    <scope>NUCLEOTIDE SEQUENCE [LARGE SCALE GENOMIC DNA]</scope>
</reference>